<gene>
    <name evidence="2" type="ORF">PV666_34490</name>
</gene>
<dbReference type="InterPro" id="IPR002575">
    <property type="entry name" value="Aminoglycoside_PTrfase"/>
</dbReference>
<keyword evidence="3" id="KW-1185">Reference proteome</keyword>
<dbReference type="Pfam" id="PF01636">
    <property type="entry name" value="APH"/>
    <property type="match status" value="1"/>
</dbReference>
<name>A0ABU4M5F6_9ACTN</name>
<organism evidence="2 3">
    <name type="scientific">Streptomyces acidiscabies</name>
    <dbReference type="NCBI Taxonomy" id="42234"/>
    <lineage>
        <taxon>Bacteria</taxon>
        <taxon>Bacillati</taxon>
        <taxon>Actinomycetota</taxon>
        <taxon>Actinomycetes</taxon>
        <taxon>Kitasatosporales</taxon>
        <taxon>Streptomycetaceae</taxon>
        <taxon>Streptomyces</taxon>
    </lineage>
</organism>
<feature type="domain" description="Aminoglycoside phosphotransferase" evidence="1">
    <location>
        <begin position="45"/>
        <end position="250"/>
    </location>
</feature>
<dbReference type="EMBL" id="JARAWP010000024">
    <property type="protein sequence ID" value="MDX3022951.1"/>
    <property type="molecule type" value="Genomic_DNA"/>
</dbReference>
<reference evidence="2 3" key="1">
    <citation type="journal article" date="2023" name="Microb. Genom.">
        <title>Mesoterricola silvestris gen. nov., sp. nov., Mesoterricola sediminis sp. nov., Geothrix oryzae sp. nov., Geothrix edaphica sp. nov., Geothrix rubra sp. nov., and Geothrix limicola sp. nov., six novel members of Acidobacteriota isolated from soils.</title>
        <authorList>
            <person name="Weisberg A.J."/>
            <person name="Pearce E."/>
            <person name="Kramer C.G."/>
            <person name="Chang J.H."/>
            <person name="Clarke C.R."/>
        </authorList>
    </citation>
    <scope>NUCLEOTIDE SEQUENCE [LARGE SCALE GENOMIC DNA]</scope>
    <source>
        <strain evidence="2 3">NB05-1H</strain>
    </source>
</reference>
<dbReference type="Proteomes" id="UP001272987">
    <property type="component" value="Unassembled WGS sequence"/>
</dbReference>
<sequence length="298" mass="33155">MSVMTRSVQPVIIPPSPLSPLETWIESVLGPVELYPVLDHYSWHAIRPDGRRYIVKRATSLRSFQREIYAHSCVLGALDAASVPCLVAASHPRLTLITTALPGIPVTRTRLLPDTYIHTYRSAGTLLASLHHALQPAPRALAAARTALRETADRADRILTLMQPSPLSPDERAFAADRIAHLREAEVNEIGFIHGAFHEDSWVRSTTTRRLALTDFSASRFAPVVYDLIHIACRWINHGHLRTAFFQGYGRRLSTCERRTLVSLVTLHCATQLALNPTGRAARAEHRVLTRLSDGAHL</sequence>
<dbReference type="Gene3D" id="3.90.1200.10">
    <property type="match status" value="1"/>
</dbReference>
<accession>A0ABU4M5F6</accession>
<dbReference type="RefSeq" id="WP_010352626.1">
    <property type="nucleotide sequence ID" value="NZ_CP122369.1"/>
</dbReference>
<evidence type="ECO:0000313" key="2">
    <source>
        <dbReference type="EMBL" id="MDX3022951.1"/>
    </source>
</evidence>
<proteinExistence type="predicted"/>
<evidence type="ECO:0000259" key="1">
    <source>
        <dbReference type="Pfam" id="PF01636"/>
    </source>
</evidence>
<dbReference type="GeneID" id="69812522"/>
<dbReference type="SUPFAM" id="SSF56112">
    <property type="entry name" value="Protein kinase-like (PK-like)"/>
    <property type="match status" value="1"/>
</dbReference>
<dbReference type="InterPro" id="IPR011009">
    <property type="entry name" value="Kinase-like_dom_sf"/>
</dbReference>
<comment type="caution">
    <text evidence="2">The sequence shown here is derived from an EMBL/GenBank/DDBJ whole genome shotgun (WGS) entry which is preliminary data.</text>
</comment>
<protein>
    <submittedName>
        <fullName evidence="2">Aminoglycoside phosphotransferase family protein</fullName>
    </submittedName>
</protein>
<evidence type="ECO:0000313" key="3">
    <source>
        <dbReference type="Proteomes" id="UP001272987"/>
    </source>
</evidence>